<organism evidence="3 4">
    <name type="scientific">Desulfococcus multivorans DSM 2059</name>
    <dbReference type="NCBI Taxonomy" id="1121405"/>
    <lineage>
        <taxon>Bacteria</taxon>
        <taxon>Pseudomonadati</taxon>
        <taxon>Thermodesulfobacteriota</taxon>
        <taxon>Desulfobacteria</taxon>
        <taxon>Desulfobacterales</taxon>
        <taxon>Desulfococcaceae</taxon>
        <taxon>Desulfococcus</taxon>
    </lineage>
</organism>
<name>S7VA75_DESML</name>
<keyword evidence="1" id="KW-0472">Membrane</keyword>
<gene>
    <name evidence="3" type="ORF">dsmv_2164</name>
</gene>
<feature type="domain" description="Type 4 fimbrial biogenesis protein PilX N-terminal" evidence="2">
    <location>
        <begin position="18"/>
        <end position="66"/>
    </location>
</feature>
<proteinExistence type="predicted"/>
<comment type="caution">
    <text evidence="3">The sequence shown here is derived from an EMBL/GenBank/DDBJ whole genome shotgun (WGS) entry which is preliminary data.</text>
</comment>
<keyword evidence="4" id="KW-1185">Reference proteome</keyword>
<keyword evidence="1" id="KW-1133">Transmembrane helix</keyword>
<evidence type="ECO:0000259" key="2">
    <source>
        <dbReference type="Pfam" id="PF14341"/>
    </source>
</evidence>
<dbReference type="eggNOG" id="ENOG5033BMN">
    <property type="taxonomic scope" value="Bacteria"/>
</dbReference>
<dbReference type="AlphaFoldDB" id="S7VA75"/>
<reference evidence="3 4" key="1">
    <citation type="journal article" date="2013" name="Genome Announc.">
        <title>Draft genome sequences for three mercury-methylating, sulfate-reducing bacteria.</title>
        <authorList>
            <person name="Brown S.D."/>
            <person name="Hurt R.A.Jr."/>
            <person name="Gilmour C.C."/>
            <person name="Elias D.A."/>
        </authorList>
    </citation>
    <scope>NUCLEOTIDE SEQUENCE [LARGE SCALE GENOMIC DNA]</scope>
    <source>
        <strain evidence="3 4">DSM 2059</strain>
    </source>
</reference>
<protein>
    <submittedName>
        <fullName evidence="3">Type 4 fimbrial biogenesis protein PilX, N-terminal domain containing protein</fullName>
    </submittedName>
</protein>
<feature type="transmembrane region" description="Helical" evidence="1">
    <location>
        <begin position="20"/>
        <end position="38"/>
    </location>
</feature>
<evidence type="ECO:0000313" key="4">
    <source>
        <dbReference type="Proteomes" id="UP000014977"/>
    </source>
</evidence>
<dbReference type="RefSeq" id="WP_020876595.1">
    <property type="nucleotide sequence ID" value="NZ_ATHJ01000076.1"/>
</dbReference>
<evidence type="ECO:0000256" key="1">
    <source>
        <dbReference type="SAM" id="Phobius"/>
    </source>
</evidence>
<dbReference type="STRING" id="897.B2D07_06245"/>
<dbReference type="EMBL" id="ATHJ01000076">
    <property type="protein sequence ID" value="EPR41383.1"/>
    <property type="molecule type" value="Genomic_DNA"/>
</dbReference>
<sequence length="203" mass="21386">MKTRCGFGFKRLFQSEGGSALVISMLLLVVLTIIGVAATNTSVLEILIANSSKKKAEAFYAAEAGIDHARKLLSDMIAAQASLDTWDLSDFADVSSSEAEHPGEKYVFQNKAVGDCAYTVTVFAGKANTEGLIFLKSVGTSPNGGRAVLEVSFLGKRVLPSGTTSFSSYGGQQNAGSAKSNTGYDINAMTADELSTYQLNEDA</sequence>
<evidence type="ECO:0000313" key="3">
    <source>
        <dbReference type="EMBL" id="EPR41383.1"/>
    </source>
</evidence>
<accession>S7VA75</accession>
<dbReference type="Pfam" id="PF14341">
    <property type="entry name" value="PilX_N"/>
    <property type="match status" value="1"/>
</dbReference>
<keyword evidence="1" id="KW-0812">Transmembrane</keyword>
<dbReference type="Proteomes" id="UP000014977">
    <property type="component" value="Unassembled WGS sequence"/>
</dbReference>
<dbReference type="InterPro" id="IPR025746">
    <property type="entry name" value="PilX_N_dom"/>
</dbReference>